<keyword evidence="2" id="KW-1185">Reference proteome</keyword>
<dbReference type="EMBL" id="CP019640">
    <property type="protein sequence ID" value="AQQ54065.1"/>
    <property type="molecule type" value="Genomic_DNA"/>
</dbReference>
<dbReference type="Proteomes" id="UP000188184">
    <property type="component" value="Chromosome"/>
</dbReference>
<reference evidence="1 2" key="1">
    <citation type="submission" date="2017-02" db="EMBL/GenBank/DDBJ databases">
        <title>The complete genomic sequence of a novel cold adapted crude oil-degrading bacterium Planococcus qaidamina Y42.</title>
        <authorList>
            <person name="Yang R."/>
        </authorList>
    </citation>
    <scope>NUCLEOTIDE SEQUENCE [LARGE SCALE GENOMIC DNA]</scope>
    <source>
        <strain evidence="1 2">Y42</strain>
    </source>
</reference>
<evidence type="ECO:0000313" key="2">
    <source>
        <dbReference type="Proteomes" id="UP000188184"/>
    </source>
</evidence>
<dbReference type="KEGG" id="pmar:B0X71_13785"/>
<protein>
    <submittedName>
        <fullName evidence="1">Uncharacterized protein</fullName>
    </submittedName>
</protein>
<organism evidence="1 2">
    <name type="scientific">Planococcus lenghuensis</name>
    <dbReference type="NCBI Taxonomy" id="2213202"/>
    <lineage>
        <taxon>Bacteria</taxon>
        <taxon>Bacillati</taxon>
        <taxon>Bacillota</taxon>
        <taxon>Bacilli</taxon>
        <taxon>Bacillales</taxon>
        <taxon>Caryophanaceae</taxon>
        <taxon>Planococcus</taxon>
    </lineage>
</organism>
<gene>
    <name evidence="1" type="ORF">B0X71_13785</name>
</gene>
<name>A0A1Q2L0S9_9BACL</name>
<sequence>MQLARQDVALPAARACAELTRALKPEWISALRFPAGVSDVCSIFFAVKNQHYSLTEPLIY</sequence>
<evidence type="ECO:0000313" key="1">
    <source>
        <dbReference type="EMBL" id="AQQ54065.1"/>
    </source>
</evidence>
<accession>A0A1Q2L0S9</accession>
<proteinExistence type="predicted"/>
<dbReference type="AlphaFoldDB" id="A0A1Q2L0S9"/>